<proteinExistence type="predicted"/>
<evidence type="ECO:0000313" key="1">
    <source>
        <dbReference type="EMBL" id="KOM38594.1"/>
    </source>
</evidence>
<dbReference type="AlphaFoldDB" id="A0A0L9U811"/>
<protein>
    <submittedName>
        <fullName evidence="1">Uncharacterized protein</fullName>
    </submittedName>
</protein>
<sequence>MSTTLASKHEQPKMRDCVGSVREGKAFVLRMRWRLREKMDSQLGYLNWDSWFLCLGFYVELAAIDDSLRLRVRNDIVRDLSYSSVGFWRSKLAGDGGYGAFAAALQRP</sequence>
<name>A0A0L9U811_PHAAN</name>
<dbReference type="EMBL" id="CM003373">
    <property type="protein sequence ID" value="KOM38594.1"/>
    <property type="molecule type" value="Genomic_DNA"/>
</dbReference>
<dbReference type="Gramene" id="KOM38594">
    <property type="protein sequence ID" value="KOM38594"/>
    <property type="gene ID" value="LR48_Vigan03g197600"/>
</dbReference>
<reference evidence="2" key="1">
    <citation type="journal article" date="2015" name="Proc. Natl. Acad. Sci. U.S.A.">
        <title>Genome sequencing of adzuki bean (Vigna angularis) provides insight into high starch and low fat accumulation and domestication.</title>
        <authorList>
            <person name="Yang K."/>
            <person name="Tian Z."/>
            <person name="Chen C."/>
            <person name="Luo L."/>
            <person name="Zhao B."/>
            <person name="Wang Z."/>
            <person name="Yu L."/>
            <person name="Li Y."/>
            <person name="Sun Y."/>
            <person name="Li W."/>
            <person name="Chen Y."/>
            <person name="Li Y."/>
            <person name="Zhang Y."/>
            <person name="Ai D."/>
            <person name="Zhao J."/>
            <person name="Shang C."/>
            <person name="Ma Y."/>
            <person name="Wu B."/>
            <person name="Wang M."/>
            <person name="Gao L."/>
            <person name="Sun D."/>
            <person name="Zhang P."/>
            <person name="Guo F."/>
            <person name="Wang W."/>
            <person name="Li Y."/>
            <person name="Wang J."/>
            <person name="Varshney R.K."/>
            <person name="Wang J."/>
            <person name="Ling H.Q."/>
            <person name="Wan P."/>
        </authorList>
    </citation>
    <scope>NUCLEOTIDE SEQUENCE</scope>
    <source>
        <strain evidence="2">cv. Jingnong 6</strain>
    </source>
</reference>
<accession>A0A0L9U811</accession>
<gene>
    <name evidence="1" type="ORF">LR48_Vigan03g197600</name>
</gene>
<evidence type="ECO:0000313" key="2">
    <source>
        <dbReference type="Proteomes" id="UP000053144"/>
    </source>
</evidence>
<dbReference type="Proteomes" id="UP000053144">
    <property type="component" value="Chromosome 3"/>
</dbReference>
<organism evidence="1 2">
    <name type="scientific">Phaseolus angularis</name>
    <name type="common">Azuki bean</name>
    <name type="synonym">Vigna angularis</name>
    <dbReference type="NCBI Taxonomy" id="3914"/>
    <lineage>
        <taxon>Eukaryota</taxon>
        <taxon>Viridiplantae</taxon>
        <taxon>Streptophyta</taxon>
        <taxon>Embryophyta</taxon>
        <taxon>Tracheophyta</taxon>
        <taxon>Spermatophyta</taxon>
        <taxon>Magnoliopsida</taxon>
        <taxon>eudicotyledons</taxon>
        <taxon>Gunneridae</taxon>
        <taxon>Pentapetalae</taxon>
        <taxon>rosids</taxon>
        <taxon>fabids</taxon>
        <taxon>Fabales</taxon>
        <taxon>Fabaceae</taxon>
        <taxon>Papilionoideae</taxon>
        <taxon>50 kb inversion clade</taxon>
        <taxon>NPAAA clade</taxon>
        <taxon>indigoferoid/millettioid clade</taxon>
        <taxon>Phaseoleae</taxon>
        <taxon>Vigna</taxon>
    </lineage>
</organism>